<dbReference type="STRING" id="1353952.A0A165FRP5"/>
<gene>
    <name evidence="3" type="ORF">CALCODRAFT_483474</name>
</gene>
<dbReference type="InterPro" id="IPR006993">
    <property type="entry name" value="Glut_rich_SH3-bd"/>
</dbReference>
<reference evidence="3 4" key="1">
    <citation type="journal article" date="2016" name="Mol. Biol. Evol.">
        <title>Comparative Genomics of Early-Diverging Mushroom-Forming Fungi Provides Insights into the Origins of Lignocellulose Decay Capabilities.</title>
        <authorList>
            <person name="Nagy L.G."/>
            <person name="Riley R."/>
            <person name="Tritt A."/>
            <person name="Adam C."/>
            <person name="Daum C."/>
            <person name="Floudas D."/>
            <person name="Sun H."/>
            <person name="Yadav J.S."/>
            <person name="Pangilinan J."/>
            <person name="Larsson K.H."/>
            <person name="Matsuura K."/>
            <person name="Barry K."/>
            <person name="Labutti K."/>
            <person name="Kuo R."/>
            <person name="Ohm R.A."/>
            <person name="Bhattacharya S.S."/>
            <person name="Shirouzu T."/>
            <person name="Yoshinaga Y."/>
            <person name="Martin F.M."/>
            <person name="Grigoriev I.V."/>
            <person name="Hibbett D.S."/>
        </authorList>
    </citation>
    <scope>NUCLEOTIDE SEQUENCE [LARGE SCALE GENOMIC DNA]</scope>
    <source>
        <strain evidence="3 4">HHB12733</strain>
    </source>
</reference>
<dbReference type="OrthoDB" id="9932926at2759"/>
<keyword evidence="4" id="KW-1185">Reference proteome</keyword>
<dbReference type="GO" id="GO:0005737">
    <property type="term" value="C:cytoplasm"/>
    <property type="evidence" value="ECO:0007669"/>
    <property type="project" value="TreeGrafter"/>
</dbReference>
<dbReference type="Gene3D" id="3.40.30.10">
    <property type="entry name" value="Glutaredoxin"/>
    <property type="match status" value="1"/>
</dbReference>
<proteinExistence type="inferred from homology"/>
<evidence type="ECO:0000256" key="2">
    <source>
        <dbReference type="SAM" id="MobiDB-lite"/>
    </source>
</evidence>
<feature type="compositionally biased region" description="Low complexity" evidence="2">
    <location>
        <begin position="119"/>
        <end position="139"/>
    </location>
</feature>
<name>A0A165FRP5_9BASI</name>
<dbReference type="SUPFAM" id="SSF52833">
    <property type="entry name" value="Thioredoxin-like"/>
    <property type="match status" value="1"/>
</dbReference>
<evidence type="ECO:0000256" key="1">
    <source>
        <dbReference type="ARBA" id="ARBA00007764"/>
    </source>
</evidence>
<dbReference type="EMBL" id="KV423968">
    <property type="protein sequence ID" value="KZT57120.1"/>
    <property type="molecule type" value="Genomic_DNA"/>
</dbReference>
<protein>
    <recommendedName>
        <fullName evidence="5">SH3 domain-binding glutamic acid-rich protein</fullName>
    </recommendedName>
</protein>
<accession>A0A165FRP5</accession>
<dbReference type="InParanoid" id="A0A165FRP5"/>
<dbReference type="Proteomes" id="UP000076842">
    <property type="component" value="Unassembled WGS sequence"/>
</dbReference>
<sequence>MSPPIQLFLTTITMQPVLRQRQEYILRILQTKKIPFTSYDVASDEGAKRLWRRKAPQGKQELPGILVGGACPGTFQDFEEAVEFAELEQFLRLKEDWNDDLDFAPSLPQQASGVPGAYLPSQTQPLSSSTSKSPAAGKSKPQKTDDFEQELNSMDVTDEQISELLESLGLENEGASERPGGVASMDTPDKGQQRGLGALGGEAAKAAKDKADRKASTASPLAGGGTKPLSFRKPSGGPPPAAPVEETKKPEPTPSSDVDPKAPPVSGEGEITTAKATEDELAPSGFESKELETA</sequence>
<evidence type="ECO:0000313" key="3">
    <source>
        <dbReference type="EMBL" id="KZT57120.1"/>
    </source>
</evidence>
<dbReference type="InterPro" id="IPR036249">
    <property type="entry name" value="Thioredoxin-like_sf"/>
</dbReference>
<feature type="compositionally biased region" description="Low complexity" evidence="2">
    <location>
        <begin position="193"/>
        <end position="204"/>
    </location>
</feature>
<evidence type="ECO:0000313" key="4">
    <source>
        <dbReference type="Proteomes" id="UP000076842"/>
    </source>
</evidence>
<evidence type="ECO:0008006" key="5">
    <source>
        <dbReference type="Google" id="ProtNLM"/>
    </source>
</evidence>
<feature type="region of interest" description="Disordered" evidence="2">
    <location>
        <begin position="102"/>
        <end position="146"/>
    </location>
</feature>
<feature type="region of interest" description="Disordered" evidence="2">
    <location>
        <begin position="170"/>
        <end position="294"/>
    </location>
</feature>
<feature type="compositionally biased region" description="Basic and acidic residues" evidence="2">
    <location>
        <begin position="205"/>
        <end position="215"/>
    </location>
</feature>
<comment type="similarity">
    <text evidence="1">Belongs to the SH3BGR family.</text>
</comment>
<dbReference type="InterPro" id="IPR051033">
    <property type="entry name" value="SH3BGR"/>
</dbReference>
<dbReference type="PANTHER" id="PTHR12232:SF0">
    <property type="entry name" value="THIOREDOXIN DOMAIN-CONTAINING PROTEIN"/>
    <property type="match status" value="1"/>
</dbReference>
<dbReference type="AlphaFoldDB" id="A0A165FRP5"/>
<organism evidence="3 4">
    <name type="scientific">Calocera cornea HHB12733</name>
    <dbReference type="NCBI Taxonomy" id="1353952"/>
    <lineage>
        <taxon>Eukaryota</taxon>
        <taxon>Fungi</taxon>
        <taxon>Dikarya</taxon>
        <taxon>Basidiomycota</taxon>
        <taxon>Agaricomycotina</taxon>
        <taxon>Dacrymycetes</taxon>
        <taxon>Dacrymycetales</taxon>
        <taxon>Dacrymycetaceae</taxon>
        <taxon>Calocera</taxon>
    </lineage>
</organism>
<dbReference type="Pfam" id="PF04908">
    <property type="entry name" value="SH3BGR"/>
    <property type="match status" value="1"/>
</dbReference>
<dbReference type="PANTHER" id="PTHR12232">
    <property type="entry name" value="SH3 DOMAIN-BINDING GLUTAMIC ACID-RICH-LIKE PROTEIN"/>
    <property type="match status" value="1"/>
</dbReference>